<feature type="domain" description="PNPLA" evidence="4">
    <location>
        <begin position="10"/>
        <end position="255"/>
    </location>
</feature>
<dbReference type="GO" id="GO:0016042">
    <property type="term" value="P:lipid catabolic process"/>
    <property type="evidence" value="ECO:0007669"/>
    <property type="project" value="UniProtKB-UniRule"/>
</dbReference>
<evidence type="ECO:0000313" key="6">
    <source>
        <dbReference type="Proteomes" id="UP000068167"/>
    </source>
</evidence>
<dbReference type="Pfam" id="PF01734">
    <property type="entry name" value="Patatin"/>
    <property type="match status" value="1"/>
</dbReference>
<dbReference type="GO" id="GO:0004620">
    <property type="term" value="F:phospholipase activity"/>
    <property type="evidence" value="ECO:0007669"/>
    <property type="project" value="TreeGrafter"/>
</dbReference>
<proteinExistence type="inferred from homology"/>
<keyword evidence="6" id="KW-1185">Reference proteome</keyword>
<dbReference type="Proteomes" id="UP000068167">
    <property type="component" value="Chromosome"/>
</dbReference>
<dbReference type="InterPro" id="IPR016035">
    <property type="entry name" value="Acyl_Trfase/lysoPLipase"/>
</dbReference>
<dbReference type="RefSeq" id="WP_052278227.1">
    <property type="nucleotide sequence ID" value="NZ_CP011339.1"/>
</dbReference>
<protein>
    <submittedName>
        <fullName evidence="5">Patatin</fullName>
    </submittedName>
</protein>
<comment type="similarity">
    <text evidence="1">Belongs to the patatin family.</text>
</comment>
<feature type="short sequence motif" description="DGA/G" evidence="3">
    <location>
        <begin position="242"/>
        <end position="244"/>
    </location>
</feature>
<evidence type="ECO:0000259" key="4">
    <source>
        <dbReference type="PROSITE" id="PS51635"/>
    </source>
</evidence>
<evidence type="ECO:0000313" key="5">
    <source>
        <dbReference type="EMBL" id="AKV70996.1"/>
    </source>
</evidence>
<evidence type="ECO:0000256" key="1">
    <source>
        <dbReference type="ARBA" id="ARBA00010240"/>
    </source>
</evidence>
<dbReference type="EMBL" id="CP011339">
    <property type="protein sequence ID" value="AKV70996.1"/>
    <property type="molecule type" value="Genomic_DNA"/>
</dbReference>
<organism evidence="5 6">
    <name type="scientific">Microcystis panniformis FACHB-1757</name>
    <dbReference type="NCBI Taxonomy" id="1638788"/>
    <lineage>
        <taxon>Bacteria</taxon>
        <taxon>Bacillati</taxon>
        <taxon>Cyanobacteriota</taxon>
        <taxon>Cyanophyceae</taxon>
        <taxon>Oscillatoriophycideae</taxon>
        <taxon>Chroococcales</taxon>
        <taxon>Microcystaceae</taxon>
        <taxon>Microcystis</taxon>
    </lineage>
</organism>
<dbReference type="InterPro" id="IPR002641">
    <property type="entry name" value="PNPLA_dom"/>
</dbReference>
<dbReference type="PANTHER" id="PTHR32176">
    <property type="entry name" value="XYLOSE ISOMERASE"/>
    <property type="match status" value="1"/>
</dbReference>
<dbReference type="CDD" id="cd07199">
    <property type="entry name" value="Pat17_PNPLA8_PNPLA9_like"/>
    <property type="match status" value="1"/>
</dbReference>
<dbReference type="Gene3D" id="3.40.1090.10">
    <property type="entry name" value="Cytosolic phospholipase A2 catalytic domain"/>
    <property type="match status" value="1"/>
</dbReference>
<evidence type="ECO:0000256" key="3">
    <source>
        <dbReference type="PROSITE-ProRule" id="PRU01161"/>
    </source>
</evidence>
<feature type="active site" description="Nucleophile" evidence="3">
    <location>
        <position position="53"/>
    </location>
</feature>
<reference evidence="5 6" key="1">
    <citation type="journal article" date="2016" name="Stand. Genomic Sci.">
        <title>Complete genome sequence and genomic characterization of Microcystis panniformis FACHB 1757 by third-generation sequencing.</title>
        <authorList>
            <person name="Zhang J.Y."/>
            <person name="Guan R."/>
            <person name="Zhang H.J."/>
            <person name="Li H."/>
            <person name="Xiao P."/>
            <person name="Yu G.L."/>
            <person name="Du L."/>
            <person name="Cao D.M."/>
            <person name="Zhu B.C."/>
            <person name="Li R.H."/>
            <person name="Lu Z.H."/>
        </authorList>
    </citation>
    <scope>NUCLEOTIDE SEQUENCE [LARGE SCALE GENOMIC DNA]</scope>
    <source>
        <strain evidence="5 6">FACHB-1757</strain>
    </source>
</reference>
<feature type="active site" description="Proton acceptor" evidence="3">
    <location>
        <position position="242"/>
    </location>
</feature>
<gene>
    <name evidence="5" type="ORF">VL20_6234</name>
</gene>
<dbReference type="SUPFAM" id="SSF52151">
    <property type="entry name" value="FabD/lysophospholipase-like"/>
    <property type="match status" value="1"/>
</dbReference>
<feature type="short sequence motif" description="GXSXG" evidence="3">
    <location>
        <begin position="51"/>
        <end position="55"/>
    </location>
</feature>
<dbReference type="GO" id="GO:0047372">
    <property type="term" value="F:monoacylglycerol lipase activity"/>
    <property type="evidence" value="ECO:0007669"/>
    <property type="project" value="TreeGrafter"/>
</dbReference>
<dbReference type="KEGG" id="mpk:VL20_6234"/>
<feature type="short sequence motif" description="GXGXXG" evidence="3">
    <location>
        <begin position="14"/>
        <end position="19"/>
    </location>
</feature>
<name>A0A0K1SAG5_9CHRO</name>
<keyword evidence="3" id="KW-0378">Hydrolase</keyword>
<dbReference type="PATRIC" id="fig|1638788.3.peg.6264"/>
<keyword evidence="2 3" id="KW-0443">Lipid metabolism</keyword>
<dbReference type="PROSITE" id="PS51635">
    <property type="entry name" value="PNPLA"/>
    <property type="match status" value="1"/>
</dbReference>
<sequence>MENSKNFKILSLDGGGIRGMLTATLLVTLENELKAINPEHTLTNCFDFFAGTSTGSIIACGLANGMTATQILEFYKKYGQDIFKDLDFFGVLTEVWRRIKEKDPSLPLFEEEGLESVLKKPNIFPETLLFKDLPKPTLVTSYDTYNREAVIFVSQGKNAQNPDDKYKARYATLPVWQVCRSSSAAPVAFAGYLLKDKAYLDALTEYERPDNERIRRGDLTKDVTKTPLSLGLPQEECIPLIDGGVVANNPALCAIAEAIENGKPLDKIFVASFGTGQVNRRISAEEATTWGGFDWVNIHNQIPLMDVFSDGSSDVTDYTAKKLLKDNYKRIQPVITSDISTFQADEANLTALSRAADHYLNHCGGKERLKKLAQQLVNA</sequence>
<dbReference type="AlphaFoldDB" id="A0A0K1SAG5"/>
<accession>A0A0K1SAG5</accession>
<keyword evidence="3" id="KW-0442">Lipid degradation</keyword>
<dbReference type="PANTHER" id="PTHR32176:SF92">
    <property type="entry name" value="XYLOSE ISOMERASE"/>
    <property type="match status" value="1"/>
</dbReference>
<evidence type="ECO:0000256" key="2">
    <source>
        <dbReference type="ARBA" id="ARBA00023098"/>
    </source>
</evidence>